<comment type="caution">
    <text evidence="2">The sequence shown here is derived from an EMBL/GenBank/DDBJ whole genome shotgun (WGS) entry which is preliminary data.</text>
</comment>
<accession>A0A2W4W812</accession>
<protein>
    <recommendedName>
        <fullName evidence="1">Putative restriction endonuclease domain-containing protein</fullName>
    </recommendedName>
</protein>
<dbReference type="Proteomes" id="UP000249467">
    <property type="component" value="Unassembled WGS sequence"/>
</dbReference>
<reference evidence="2 3" key="1">
    <citation type="submission" date="2018-04" db="EMBL/GenBank/DDBJ databases">
        <authorList>
            <person name="Go L.Y."/>
            <person name="Mitchell J.A."/>
        </authorList>
    </citation>
    <scope>NUCLEOTIDE SEQUENCE [LARGE SCALE GENOMIC DNA]</scope>
    <source>
        <strain evidence="2">ULC066bin1</strain>
    </source>
</reference>
<evidence type="ECO:0000259" key="1">
    <source>
        <dbReference type="Pfam" id="PF05685"/>
    </source>
</evidence>
<sequence>MVITTTKPNSLEKFLELPETKPASEFINEKSRQKPMPQGKHSLLQGTLCEAINQVLKFQKIAIAFPELRCTFGGASIVPDISVFRWERIPRDESGQVANRFLTYPDWTIEILSPRQSTNKVLGNILHCLEHGTELGWMLDPEEENVFVISSDRRIQMFKKQQVLPVLNGIELELTATKIFEWLRF</sequence>
<gene>
    <name evidence="2" type="ORF">DCF19_11800</name>
</gene>
<feature type="domain" description="Putative restriction endonuclease" evidence="1">
    <location>
        <begin position="11"/>
        <end position="174"/>
    </location>
</feature>
<name>A0A2W4W812_9CYAN</name>
<dbReference type="AlphaFoldDB" id="A0A2W4W812"/>
<evidence type="ECO:0000313" key="3">
    <source>
        <dbReference type="Proteomes" id="UP000249467"/>
    </source>
</evidence>
<dbReference type="PANTHER" id="PTHR34107">
    <property type="entry name" value="SLL0198 PROTEIN-RELATED"/>
    <property type="match status" value="1"/>
</dbReference>
<evidence type="ECO:0000313" key="2">
    <source>
        <dbReference type="EMBL" id="PZO40572.1"/>
    </source>
</evidence>
<dbReference type="Gene3D" id="3.90.1570.10">
    <property type="entry name" value="tt1808, chain A"/>
    <property type="match status" value="1"/>
</dbReference>
<dbReference type="CDD" id="cd06260">
    <property type="entry name" value="DUF820-like"/>
    <property type="match status" value="1"/>
</dbReference>
<dbReference type="InterPro" id="IPR011335">
    <property type="entry name" value="Restrct_endonuc-II-like"/>
</dbReference>
<dbReference type="Pfam" id="PF05685">
    <property type="entry name" value="Uma2"/>
    <property type="match status" value="1"/>
</dbReference>
<dbReference type="SUPFAM" id="SSF52980">
    <property type="entry name" value="Restriction endonuclease-like"/>
    <property type="match status" value="1"/>
</dbReference>
<proteinExistence type="predicted"/>
<dbReference type="PANTHER" id="PTHR34107:SF1">
    <property type="entry name" value="SLL0198 PROTEIN"/>
    <property type="match status" value="1"/>
</dbReference>
<reference evidence="2 3" key="2">
    <citation type="submission" date="2018-06" db="EMBL/GenBank/DDBJ databases">
        <title>Metagenomic assembly of (sub)arctic Cyanobacteria and their associated microbiome from non-axenic cultures.</title>
        <authorList>
            <person name="Baurain D."/>
        </authorList>
    </citation>
    <scope>NUCLEOTIDE SEQUENCE [LARGE SCALE GENOMIC DNA]</scope>
    <source>
        <strain evidence="2">ULC066bin1</strain>
    </source>
</reference>
<organism evidence="2 3">
    <name type="scientific">Pseudanabaena frigida</name>
    <dbReference type="NCBI Taxonomy" id="945775"/>
    <lineage>
        <taxon>Bacteria</taxon>
        <taxon>Bacillati</taxon>
        <taxon>Cyanobacteriota</taxon>
        <taxon>Cyanophyceae</taxon>
        <taxon>Pseudanabaenales</taxon>
        <taxon>Pseudanabaenaceae</taxon>
        <taxon>Pseudanabaena</taxon>
    </lineage>
</organism>
<dbReference type="EMBL" id="QBML01000014">
    <property type="protein sequence ID" value="PZO40572.1"/>
    <property type="molecule type" value="Genomic_DNA"/>
</dbReference>
<dbReference type="InterPro" id="IPR012296">
    <property type="entry name" value="Nuclease_put_TT1808"/>
</dbReference>
<dbReference type="InterPro" id="IPR008538">
    <property type="entry name" value="Uma2"/>
</dbReference>